<organism evidence="1 2">
    <name type="scientific">Athelia psychrophila</name>
    <dbReference type="NCBI Taxonomy" id="1759441"/>
    <lineage>
        <taxon>Eukaryota</taxon>
        <taxon>Fungi</taxon>
        <taxon>Dikarya</taxon>
        <taxon>Basidiomycota</taxon>
        <taxon>Agaricomycotina</taxon>
        <taxon>Agaricomycetes</taxon>
        <taxon>Agaricomycetidae</taxon>
        <taxon>Atheliales</taxon>
        <taxon>Atheliaceae</taxon>
        <taxon>Athelia</taxon>
    </lineage>
</organism>
<sequence length="522" mass="59883">MLTLSSDLRSLSTTVDISLSTSKTPNSLISTTKKLFRDYTHYLVTNWVKITNFGLSLLGQLRTSTRMQVAHRTAFENFDATFSPGVTEEFRIMVEEWDDDKNKPNPYEEPVPSVTLAATHAELIREEEDSAVIEGDISLHETSPSMFLRRGMDLEDQQRKLKEQMSADKATTLQKVELLERRNKLRHRIAIWREIQNIYMPGVASLRAASISSSTTPPHPEDEFLWLPSALSSVHQLSACIPRLADKECRLRLGQAEDALHATRRQLRITSTIIDFKQGQHAASQEITTRTRNMMNVFRNKTHAFAARYNNAYNALKALDPDGEWTHHLRLLDVDKDLTLPRREESDVDAEKRRRREREAGENRRGLSWIWQAVISSGPTSSESSSSQRGILDGGENSDVMRVEWAKSSARADQWDEETELSCEEMRRVLETFHRKSKWWLAQMQCRPSASAAVRRGVAAYAAKQAAMYNALGHSFSNKWYPFLIYKGLAEEAMEWPSEYIPTTYIPYKPTPRDLQEVLPWY</sequence>
<keyword evidence="2" id="KW-1185">Reference proteome</keyword>
<reference evidence="1 2" key="1">
    <citation type="journal article" date="2016" name="Mol. Biol. Evol.">
        <title>Comparative Genomics of Early-Diverging Mushroom-Forming Fungi Provides Insights into the Origins of Lignocellulose Decay Capabilities.</title>
        <authorList>
            <person name="Nagy L.G."/>
            <person name="Riley R."/>
            <person name="Tritt A."/>
            <person name="Adam C."/>
            <person name="Daum C."/>
            <person name="Floudas D."/>
            <person name="Sun H."/>
            <person name="Yadav J.S."/>
            <person name="Pangilinan J."/>
            <person name="Larsson K.H."/>
            <person name="Matsuura K."/>
            <person name="Barry K."/>
            <person name="Labutti K."/>
            <person name="Kuo R."/>
            <person name="Ohm R.A."/>
            <person name="Bhattacharya S.S."/>
            <person name="Shirouzu T."/>
            <person name="Yoshinaga Y."/>
            <person name="Martin F.M."/>
            <person name="Grigoriev I.V."/>
            <person name="Hibbett D.S."/>
        </authorList>
    </citation>
    <scope>NUCLEOTIDE SEQUENCE [LARGE SCALE GENOMIC DNA]</scope>
    <source>
        <strain evidence="1 2">CBS 109695</strain>
    </source>
</reference>
<gene>
    <name evidence="1" type="ORF">FIBSPDRAFT_958186</name>
</gene>
<dbReference type="OrthoDB" id="2680741at2759"/>
<protein>
    <submittedName>
        <fullName evidence="1">Uncharacterized protein</fullName>
    </submittedName>
</protein>
<dbReference type="STRING" id="436010.A0A166EVL6"/>
<evidence type="ECO:0000313" key="1">
    <source>
        <dbReference type="EMBL" id="KZP16155.1"/>
    </source>
</evidence>
<dbReference type="AlphaFoldDB" id="A0A166EVL6"/>
<dbReference type="Proteomes" id="UP000076532">
    <property type="component" value="Unassembled WGS sequence"/>
</dbReference>
<accession>A0A166EVL6</accession>
<name>A0A166EVL6_9AGAM</name>
<dbReference type="EMBL" id="KV417596">
    <property type="protein sequence ID" value="KZP16155.1"/>
    <property type="molecule type" value="Genomic_DNA"/>
</dbReference>
<evidence type="ECO:0000313" key="2">
    <source>
        <dbReference type="Proteomes" id="UP000076532"/>
    </source>
</evidence>
<proteinExistence type="predicted"/>